<reference evidence="2 3" key="2">
    <citation type="submission" date="2016-08" db="EMBL/GenBank/DDBJ databases">
        <title>Pervasive Adenine N6-methylation of Active Genes in Fungi.</title>
        <authorList>
            <consortium name="DOE Joint Genome Institute"/>
            <person name="Mondo S.J."/>
            <person name="Dannebaum R.O."/>
            <person name="Kuo R.C."/>
            <person name="Labutti K."/>
            <person name="Haridas S."/>
            <person name="Kuo A."/>
            <person name="Salamov A."/>
            <person name="Ahrendt S.R."/>
            <person name="Lipzen A."/>
            <person name="Sullivan W."/>
            <person name="Andreopoulos W.B."/>
            <person name="Clum A."/>
            <person name="Lindquist E."/>
            <person name="Daum C."/>
            <person name="Ramamoorthy G.K."/>
            <person name="Gryganskyi A."/>
            <person name="Culley D."/>
            <person name="Magnuson J.K."/>
            <person name="James T.Y."/>
            <person name="O'Malley M.A."/>
            <person name="Stajich J.E."/>
            <person name="Spatafora J.W."/>
            <person name="Visel A."/>
            <person name="Grigoriev I.V."/>
        </authorList>
    </citation>
    <scope>NUCLEOTIDE SEQUENCE [LARGE SCALE GENOMIC DNA]</scope>
    <source>
        <strain evidence="3">finn</strain>
    </source>
</reference>
<dbReference type="InterPro" id="IPR008984">
    <property type="entry name" value="SMAD_FHA_dom_sf"/>
</dbReference>
<dbReference type="SMART" id="SM00240">
    <property type="entry name" value="FHA"/>
    <property type="match status" value="1"/>
</dbReference>
<dbReference type="OrthoDB" id="444265at2759"/>
<dbReference type="AlphaFoldDB" id="A0A1Y1VGT3"/>
<gene>
    <name evidence="2" type="ORF">BCR36DRAFT_281626</name>
</gene>
<dbReference type="PANTHER" id="PTHR23308">
    <property type="entry name" value="NUCLEAR INHIBITOR OF PROTEIN PHOSPHATASE-1"/>
    <property type="match status" value="1"/>
</dbReference>
<dbReference type="Gene3D" id="2.60.200.20">
    <property type="match status" value="1"/>
</dbReference>
<evidence type="ECO:0000313" key="2">
    <source>
        <dbReference type="EMBL" id="ORX55232.1"/>
    </source>
</evidence>
<dbReference type="Proteomes" id="UP000193719">
    <property type="component" value="Unassembled WGS sequence"/>
</dbReference>
<keyword evidence="3" id="KW-1185">Reference proteome</keyword>
<dbReference type="EMBL" id="MCFH01000009">
    <property type="protein sequence ID" value="ORX55232.1"/>
    <property type="molecule type" value="Genomic_DNA"/>
</dbReference>
<evidence type="ECO:0000313" key="3">
    <source>
        <dbReference type="Proteomes" id="UP000193719"/>
    </source>
</evidence>
<feature type="domain" description="FHA" evidence="1">
    <location>
        <begin position="76"/>
        <end position="139"/>
    </location>
</feature>
<reference evidence="2 3" key="1">
    <citation type="submission" date="2016-08" db="EMBL/GenBank/DDBJ databases">
        <title>Genomes of anaerobic fungi encode conserved fungal cellulosomes for biomass hydrolysis.</title>
        <authorList>
            <consortium name="DOE Joint Genome Institute"/>
            <person name="Haitjema C.H."/>
            <person name="Gilmore S.P."/>
            <person name="Henske J.K."/>
            <person name="Solomon K.V."/>
            <person name="De Groot R."/>
            <person name="Kuo A."/>
            <person name="Mondo S.J."/>
            <person name="Salamov A.A."/>
            <person name="Labutti K."/>
            <person name="Zhao Z."/>
            <person name="Chiniquy J."/>
            <person name="Barry K."/>
            <person name="Brewer H.M."/>
            <person name="Purvine S.O."/>
            <person name="Wright A.T."/>
            <person name="Boxma B."/>
            <person name="Van Alen T."/>
            <person name="Hackstein J.H."/>
            <person name="Baker S.E."/>
            <person name="Grigoriev I.V."/>
            <person name="O'Malley M.A."/>
        </authorList>
    </citation>
    <scope>NUCLEOTIDE SEQUENCE [LARGE SCALE GENOMIC DNA]</scope>
    <source>
        <strain evidence="3">finn</strain>
    </source>
</reference>
<comment type="caution">
    <text evidence="2">The sequence shown here is derived from an EMBL/GenBank/DDBJ whole genome shotgun (WGS) entry which is preliminary data.</text>
</comment>
<dbReference type="InterPro" id="IPR050923">
    <property type="entry name" value="Cell_Proc_Reg/RNA_Proc"/>
</dbReference>
<dbReference type="PROSITE" id="PS50006">
    <property type="entry name" value="FHA_DOMAIN"/>
    <property type="match status" value="1"/>
</dbReference>
<evidence type="ECO:0000259" key="1">
    <source>
        <dbReference type="PROSITE" id="PS50006"/>
    </source>
</evidence>
<dbReference type="SUPFAM" id="SSF49879">
    <property type="entry name" value="SMAD/FHA domain"/>
    <property type="match status" value="1"/>
</dbReference>
<protein>
    <submittedName>
        <fullName evidence="2">SMAD/FHA domain-containing protein</fullName>
    </submittedName>
</protein>
<organism evidence="2 3">
    <name type="scientific">Piromyces finnis</name>
    <dbReference type="NCBI Taxonomy" id="1754191"/>
    <lineage>
        <taxon>Eukaryota</taxon>
        <taxon>Fungi</taxon>
        <taxon>Fungi incertae sedis</taxon>
        <taxon>Chytridiomycota</taxon>
        <taxon>Chytridiomycota incertae sedis</taxon>
        <taxon>Neocallimastigomycetes</taxon>
        <taxon>Neocallimastigales</taxon>
        <taxon>Neocallimastigaceae</taxon>
        <taxon>Piromyces</taxon>
    </lineage>
</organism>
<dbReference type="Pfam" id="PF00498">
    <property type="entry name" value="FHA"/>
    <property type="match status" value="1"/>
</dbReference>
<sequence>MYNNSEEGEEKKKIEKEKPNFKLTGKLAAEANTYNGVVLKYSEPPEARKTTVKWRFHIFKGDKQLEPLPVYHQSGYLLGRDRLVADIPIDHPSCSKQHAVLQYRQVQGTDKNGDPAMVIKPYLIDLNSSNGTFINGEKIEPSRYYELKQADVIKFGFSTRDYIFIDENSA</sequence>
<proteinExistence type="predicted"/>
<dbReference type="InterPro" id="IPR000253">
    <property type="entry name" value="FHA_dom"/>
</dbReference>
<name>A0A1Y1VGT3_9FUNG</name>
<dbReference type="STRING" id="1754191.A0A1Y1VGT3"/>
<accession>A0A1Y1VGT3</accession>